<dbReference type="EMBL" id="MU275937">
    <property type="protein sequence ID" value="KAI0046004.1"/>
    <property type="molecule type" value="Genomic_DNA"/>
</dbReference>
<protein>
    <submittedName>
        <fullName evidence="1">Uncharacterized protein</fullName>
    </submittedName>
</protein>
<name>A0ACB8RPS6_9AGAM</name>
<sequence>MAKGSKAAANTTYELRDIVLGKIRGYPPWPGMVVDPTNVSKTVLKEQPRGKKSAWYCVRFFPKGDYAWLVPKDMSRLQTHEIEAYINEPFKRSGELLNSYRVALDPAKWEEQIESSRVAAAEEEALAEVDQLETETDPDREADADGDADEDDKPAKPRKRKRDSDAAGAGKGKPKSAKAKKESAEPATKKKAAGAKGKRNGAKSKAVVESEDDGERAEAEGEADAEEDEDAGPSKHTSPPPAKKRKEDDPIATDPEAIKVREWRHKLQKTFLNETKGPKADDMPACDELFTMIEQYDQMNIQYLSFSKIGKVMRHIHMQPLEKVPLDETYNFRQRAKVLVDKWHVVLNATKEGGADSKDRAKANGVAKELGAPTPAAEEGKGGKAEEKMDVDPPAPAPAAGEPIAEVNGNGVEPAAADVTMADA</sequence>
<keyword evidence="2" id="KW-1185">Reference proteome</keyword>
<proteinExistence type="predicted"/>
<accession>A0ACB8RPS6</accession>
<reference evidence="1" key="1">
    <citation type="submission" date="2021-02" db="EMBL/GenBank/DDBJ databases">
        <authorList>
            <consortium name="DOE Joint Genome Institute"/>
            <person name="Ahrendt S."/>
            <person name="Looney B.P."/>
            <person name="Miyauchi S."/>
            <person name="Morin E."/>
            <person name="Drula E."/>
            <person name="Courty P.E."/>
            <person name="Chicoki N."/>
            <person name="Fauchery L."/>
            <person name="Kohler A."/>
            <person name="Kuo A."/>
            <person name="Labutti K."/>
            <person name="Pangilinan J."/>
            <person name="Lipzen A."/>
            <person name="Riley R."/>
            <person name="Andreopoulos W."/>
            <person name="He G."/>
            <person name="Johnson J."/>
            <person name="Barry K.W."/>
            <person name="Grigoriev I.V."/>
            <person name="Nagy L."/>
            <person name="Hibbett D."/>
            <person name="Henrissat B."/>
            <person name="Matheny P.B."/>
            <person name="Labbe J."/>
            <person name="Martin F."/>
        </authorList>
    </citation>
    <scope>NUCLEOTIDE SEQUENCE</scope>
    <source>
        <strain evidence="1">FP105234-sp</strain>
    </source>
</reference>
<gene>
    <name evidence="1" type="ORF">FA95DRAFT_1543115</name>
</gene>
<organism evidence="1 2">
    <name type="scientific">Auriscalpium vulgare</name>
    <dbReference type="NCBI Taxonomy" id="40419"/>
    <lineage>
        <taxon>Eukaryota</taxon>
        <taxon>Fungi</taxon>
        <taxon>Dikarya</taxon>
        <taxon>Basidiomycota</taxon>
        <taxon>Agaricomycotina</taxon>
        <taxon>Agaricomycetes</taxon>
        <taxon>Russulales</taxon>
        <taxon>Auriscalpiaceae</taxon>
        <taxon>Auriscalpium</taxon>
    </lineage>
</organism>
<reference evidence="1" key="2">
    <citation type="journal article" date="2022" name="New Phytol.">
        <title>Evolutionary transition to the ectomycorrhizal habit in the genomes of a hyperdiverse lineage of mushroom-forming fungi.</title>
        <authorList>
            <person name="Looney B."/>
            <person name="Miyauchi S."/>
            <person name="Morin E."/>
            <person name="Drula E."/>
            <person name="Courty P.E."/>
            <person name="Kohler A."/>
            <person name="Kuo A."/>
            <person name="LaButti K."/>
            <person name="Pangilinan J."/>
            <person name="Lipzen A."/>
            <person name="Riley R."/>
            <person name="Andreopoulos W."/>
            <person name="He G."/>
            <person name="Johnson J."/>
            <person name="Nolan M."/>
            <person name="Tritt A."/>
            <person name="Barry K.W."/>
            <person name="Grigoriev I.V."/>
            <person name="Nagy L.G."/>
            <person name="Hibbett D."/>
            <person name="Henrissat B."/>
            <person name="Matheny P.B."/>
            <person name="Labbe J."/>
            <person name="Martin F.M."/>
        </authorList>
    </citation>
    <scope>NUCLEOTIDE SEQUENCE</scope>
    <source>
        <strain evidence="1">FP105234-sp</strain>
    </source>
</reference>
<evidence type="ECO:0000313" key="1">
    <source>
        <dbReference type="EMBL" id="KAI0046004.1"/>
    </source>
</evidence>
<comment type="caution">
    <text evidence="1">The sequence shown here is derived from an EMBL/GenBank/DDBJ whole genome shotgun (WGS) entry which is preliminary data.</text>
</comment>
<dbReference type="Proteomes" id="UP000814033">
    <property type="component" value="Unassembled WGS sequence"/>
</dbReference>
<evidence type="ECO:0000313" key="2">
    <source>
        <dbReference type="Proteomes" id="UP000814033"/>
    </source>
</evidence>